<dbReference type="EMBL" id="CAFAAC010000011">
    <property type="protein sequence ID" value="CAB4781531.1"/>
    <property type="molecule type" value="Genomic_DNA"/>
</dbReference>
<accession>A0A6J7QI64</accession>
<dbReference type="InterPro" id="IPR035069">
    <property type="entry name" value="TTHA1013/TTHA0281-like"/>
</dbReference>
<dbReference type="Gene3D" id="3.30.2390.10">
    <property type="entry name" value="TTHA1013-like"/>
    <property type="match status" value="1"/>
</dbReference>
<reference evidence="4" key="1">
    <citation type="submission" date="2020-05" db="EMBL/GenBank/DDBJ databases">
        <authorList>
            <person name="Chiriac C."/>
            <person name="Salcher M."/>
            <person name="Ghai R."/>
            <person name="Kavagutti S V."/>
        </authorList>
    </citation>
    <scope>NUCLEOTIDE SEQUENCE</scope>
</reference>
<evidence type="ECO:0000313" key="1">
    <source>
        <dbReference type="EMBL" id="CAB4781531.1"/>
    </source>
</evidence>
<name>A0A6J7QI64_9ZZZZ</name>
<evidence type="ECO:0000313" key="3">
    <source>
        <dbReference type="EMBL" id="CAB4982216.1"/>
    </source>
</evidence>
<organism evidence="4">
    <name type="scientific">freshwater metagenome</name>
    <dbReference type="NCBI Taxonomy" id="449393"/>
    <lineage>
        <taxon>unclassified sequences</taxon>
        <taxon>metagenomes</taxon>
        <taxon>ecological metagenomes</taxon>
    </lineage>
</organism>
<dbReference type="SUPFAM" id="SSF143100">
    <property type="entry name" value="TTHA1013/TTHA0281-like"/>
    <property type="match status" value="1"/>
</dbReference>
<dbReference type="EMBL" id="CAFBMN010000010">
    <property type="protein sequence ID" value="CAB4899258.1"/>
    <property type="molecule type" value="Genomic_DNA"/>
</dbReference>
<evidence type="ECO:0000313" key="4">
    <source>
        <dbReference type="EMBL" id="CAB5014052.1"/>
    </source>
</evidence>
<gene>
    <name evidence="1" type="ORF">UFOPK2967_00331</name>
    <name evidence="2" type="ORF">UFOPK3587_00378</name>
    <name evidence="3" type="ORF">UFOPK3984_00459</name>
    <name evidence="4" type="ORF">UFOPK4114_00426</name>
</gene>
<dbReference type="AlphaFoldDB" id="A0A6J7QI64"/>
<proteinExistence type="predicted"/>
<dbReference type="EMBL" id="CAFBPP010000010">
    <property type="protein sequence ID" value="CAB5014052.1"/>
    <property type="molecule type" value="Genomic_DNA"/>
</dbReference>
<sequence>MKVRVHIDCESGSWRAVSPDVKGMNLFASSRKDLENLIETGVPFYLEREDVEVILIDRTQSKV</sequence>
<protein>
    <submittedName>
        <fullName evidence="4">Unannotated protein</fullName>
    </submittedName>
</protein>
<evidence type="ECO:0000313" key="2">
    <source>
        <dbReference type="EMBL" id="CAB4899258.1"/>
    </source>
</evidence>
<dbReference type="EMBL" id="CAFBOP010000011">
    <property type="protein sequence ID" value="CAB4982216.1"/>
    <property type="molecule type" value="Genomic_DNA"/>
</dbReference>